<reference evidence="8" key="1">
    <citation type="submission" date="2023-05" db="EMBL/GenBank/DDBJ databases">
        <title>Anaerotaeda fermentans gen. nov., sp. nov., a novel anaerobic planctomycete of the new family within the order Sedimentisphaerales isolated from Taman Peninsula, Russia.</title>
        <authorList>
            <person name="Khomyakova M.A."/>
            <person name="Merkel A.Y."/>
            <person name="Slobodkin A.I."/>
        </authorList>
    </citation>
    <scope>NUCLEOTIDE SEQUENCE</scope>
    <source>
        <strain evidence="8">M17dextr</strain>
    </source>
</reference>
<dbReference type="Proteomes" id="UP001431776">
    <property type="component" value="Unassembled WGS sequence"/>
</dbReference>
<dbReference type="EMBL" id="JASCXX010000006">
    <property type="protein sequence ID" value="MDI6448688.1"/>
    <property type="molecule type" value="Genomic_DNA"/>
</dbReference>
<dbReference type="InterPro" id="IPR013785">
    <property type="entry name" value="Aldolase_TIM"/>
</dbReference>
<evidence type="ECO:0000256" key="3">
    <source>
        <dbReference type="ARBA" id="ARBA00022691"/>
    </source>
</evidence>
<dbReference type="CDD" id="cd01335">
    <property type="entry name" value="Radical_SAM"/>
    <property type="match status" value="1"/>
</dbReference>
<dbReference type="RefSeq" id="WP_349244098.1">
    <property type="nucleotide sequence ID" value="NZ_JASCXX010000006.1"/>
</dbReference>
<comment type="cofactor">
    <cofactor evidence="1">
        <name>[4Fe-4S] cluster</name>
        <dbReference type="ChEBI" id="CHEBI:49883"/>
    </cofactor>
</comment>
<dbReference type="SFLD" id="SFLDS00029">
    <property type="entry name" value="Radical_SAM"/>
    <property type="match status" value="1"/>
</dbReference>
<organism evidence="8 9">
    <name type="scientific">Anaerobaca lacustris</name>
    <dbReference type="NCBI Taxonomy" id="3044600"/>
    <lineage>
        <taxon>Bacteria</taxon>
        <taxon>Pseudomonadati</taxon>
        <taxon>Planctomycetota</taxon>
        <taxon>Phycisphaerae</taxon>
        <taxon>Sedimentisphaerales</taxon>
        <taxon>Anaerobacaceae</taxon>
        <taxon>Anaerobaca</taxon>
    </lineage>
</organism>
<keyword evidence="5" id="KW-0408">Iron</keyword>
<dbReference type="AlphaFoldDB" id="A0AAW6TSL8"/>
<dbReference type="InterPro" id="IPR024007">
    <property type="entry name" value="FeFe-hyd_mat_HydG"/>
</dbReference>
<dbReference type="InterPro" id="IPR034428">
    <property type="entry name" value="ThiH/NoCL/HydG-like"/>
</dbReference>
<proteinExistence type="predicted"/>
<keyword evidence="2" id="KW-0004">4Fe-4S</keyword>
<dbReference type="Pfam" id="PF04055">
    <property type="entry name" value="Radical_SAM"/>
    <property type="match status" value="1"/>
</dbReference>
<evidence type="ECO:0000256" key="4">
    <source>
        <dbReference type="ARBA" id="ARBA00022723"/>
    </source>
</evidence>
<dbReference type="Gene3D" id="3.20.20.70">
    <property type="entry name" value="Aldolase class I"/>
    <property type="match status" value="1"/>
</dbReference>
<feature type="domain" description="Radical SAM core" evidence="7">
    <location>
        <begin position="103"/>
        <end position="341"/>
    </location>
</feature>
<dbReference type="SMART" id="SM00876">
    <property type="entry name" value="BATS"/>
    <property type="match status" value="1"/>
</dbReference>
<dbReference type="PANTHER" id="PTHR43583">
    <property type="entry name" value="2-IMINOACETATE SYNTHASE"/>
    <property type="match status" value="1"/>
</dbReference>
<dbReference type="GO" id="GO:0042364">
    <property type="term" value="P:water-soluble vitamin biosynthetic process"/>
    <property type="evidence" value="ECO:0007669"/>
    <property type="project" value="UniProtKB-ARBA"/>
</dbReference>
<keyword evidence="9" id="KW-1185">Reference proteome</keyword>
<dbReference type="Pfam" id="PF06968">
    <property type="entry name" value="BATS"/>
    <property type="match status" value="1"/>
</dbReference>
<evidence type="ECO:0000256" key="6">
    <source>
        <dbReference type="ARBA" id="ARBA00023014"/>
    </source>
</evidence>
<keyword evidence="4" id="KW-0479">Metal-binding</keyword>
<dbReference type="GO" id="GO:0044272">
    <property type="term" value="P:sulfur compound biosynthetic process"/>
    <property type="evidence" value="ECO:0007669"/>
    <property type="project" value="UniProtKB-ARBA"/>
</dbReference>
<keyword evidence="6" id="KW-0411">Iron-sulfur</keyword>
<dbReference type="InterPro" id="IPR007197">
    <property type="entry name" value="rSAM"/>
</dbReference>
<sequence>MTTVAFNNNTTASVADWIKDRIKPEQIEKYLDDGRCFIDAEAIERALDANRKPDPKRVRDIVQKSLAIETLTPEETACLIHVDDPELLAEMRQAAQAVKIKVYDNRIVTFAPLYLGNLCVNNCAYCGFRSSNGSEHRRVLTLDEVRREIEVLAGQIGHKRLIVVYGEHPATDVQYIASTLQAIADVKVKTRRGWGQIRRCNVNAAPMSVEELAMLNEVGIGTFQVFQETYHRPTYERLHPQNTIKGNYLWRLYAMHRAMEAGIDDVGIAPLLGLYDWRFEVMALLYHAIELEAKFGIGPHTISFPRIEPAHNTPLTQNPGYAVGDEEFKKLVTVIRLAVPYTGMILTAREDAQLRREVLPLGCTQTDASSRIGIGGYADLIDGDQQGDRQQFLLGDTRSLDTVVRELAEAGCITSFCTAGYRCGRTGQKIMGLLRSGKEGQFCKLNAVITFREWLDDFGSPETIAVGEKVIAQEIEQVREKMPEIFDQFMRYYEKTQAGDRDLYF</sequence>
<accession>A0AAW6TSL8</accession>
<keyword evidence="3" id="KW-0949">S-adenosyl-L-methionine</keyword>
<dbReference type="SFLD" id="SFLDG01081">
    <property type="entry name" value="cleavage_of_the_Ca-Cb_bond_in"/>
    <property type="match status" value="1"/>
</dbReference>
<evidence type="ECO:0000256" key="1">
    <source>
        <dbReference type="ARBA" id="ARBA00001966"/>
    </source>
</evidence>
<dbReference type="NCBIfam" id="TIGR03955">
    <property type="entry name" value="rSAM_HydG"/>
    <property type="match status" value="1"/>
</dbReference>
<dbReference type="GO" id="GO:0003824">
    <property type="term" value="F:catalytic activity"/>
    <property type="evidence" value="ECO:0007669"/>
    <property type="project" value="InterPro"/>
</dbReference>
<dbReference type="SUPFAM" id="SSF102114">
    <property type="entry name" value="Radical SAM enzymes"/>
    <property type="match status" value="1"/>
</dbReference>
<evidence type="ECO:0000256" key="2">
    <source>
        <dbReference type="ARBA" id="ARBA00022485"/>
    </source>
</evidence>
<gene>
    <name evidence="8" type="primary">hydG</name>
    <name evidence="8" type="ORF">QJ522_06500</name>
</gene>
<evidence type="ECO:0000256" key="5">
    <source>
        <dbReference type="ARBA" id="ARBA00023004"/>
    </source>
</evidence>
<evidence type="ECO:0000259" key="7">
    <source>
        <dbReference type="PROSITE" id="PS51918"/>
    </source>
</evidence>
<dbReference type="GO" id="GO:0046872">
    <property type="term" value="F:metal ion binding"/>
    <property type="evidence" value="ECO:0007669"/>
    <property type="project" value="UniProtKB-KW"/>
</dbReference>
<dbReference type="PANTHER" id="PTHR43583:SF2">
    <property type="entry name" value="THIAZOLE BIOSYNTHESIS PROTEIN"/>
    <property type="match status" value="1"/>
</dbReference>
<protein>
    <submittedName>
        <fullName evidence="8">[FeFe] hydrogenase H-cluster radical SAM maturase HydG</fullName>
    </submittedName>
</protein>
<dbReference type="PROSITE" id="PS51918">
    <property type="entry name" value="RADICAL_SAM"/>
    <property type="match status" value="1"/>
</dbReference>
<dbReference type="SFLD" id="SFLDG01060">
    <property type="entry name" value="BATS_domain_containing"/>
    <property type="match status" value="1"/>
</dbReference>
<dbReference type="InterPro" id="IPR058240">
    <property type="entry name" value="rSAM_sf"/>
</dbReference>
<dbReference type="GO" id="GO:0051539">
    <property type="term" value="F:4 iron, 4 sulfur cluster binding"/>
    <property type="evidence" value="ECO:0007669"/>
    <property type="project" value="UniProtKB-KW"/>
</dbReference>
<evidence type="ECO:0000313" key="8">
    <source>
        <dbReference type="EMBL" id="MDI6448688.1"/>
    </source>
</evidence>
<dbReference type="InterPro" id="IPR010722">
    <property type="entry name" value="BATS_dom"/>
</dbReference>
<name>A0AAW6TSL8_9BACT</name>
<evidence type="ECO:0000313" key="9">
    <source>
        <dbReference type="Proteomes" id="UP001431776"/>
    </source>
</evidence>
<comment type="caution">
    <text evidence="8">The sequence shown here is derived from an EMBL/GenBank/DDBJ whole genome shotgun (WGS) entry which is preliminary data.</text>
</comment>